<evidence type="ECO:0000313" key="9">
    <source>
        <dbReference type="EMBL" id="CAF1063337.1"/>
    </source>
</evidence>
<dbReference type="EMBL" id="CAJOBC010004522">
    <property type="protein sequence ID" value="CAF3831382.1"/>
    <property type="molecule type" value="Genomic_DNA"/>
</dbReference>
<dbReference type="Gene3D" id="3.90.228.10">
    <property type="match status" value="1"/>
</dbReference>
<dbReference type="GO" id="GO:0010629">
    <property type="term" value="P:negative regulation of gene expression"/>
    <property type="evidence" value="ECO:0007669"/>
    <property type="project" value="TreeGrafter"/>
</dbReference>
<dbReference type="PANTHER" id="PTHR14453:SF67">
    <property type="entry name" value="POLY [ADP-RIBOSE] POLYMERASE"/>
    <property type="match status" value="1"/>
</dbReference>
<keyword evidence="12" id="KW-1185">Reference proteome</keyword>
<dbReference type="EMBL" id="CAJNOK010003299">
    <property type="protein sequence ID" value="CAF0895758.1"/>
    <property type="molecule type" value="Genomic_DNA"/>
</dbReference>
<dbReference type="Proteomes" id="UP000682733">
    <property type="component" value="Unassembled WGS sequence"/>
</dbReference>
<dbReference type="Proteomes" id="UP000677228">
    <property type="component" value="Unassembled WGS sequence"/>
</dbReference>
<name>A0A814LDT3_9BILA</name>
<dbReference type="PANTHER" id="PTHR14453">
    <property type="entry name" value="PARP/ZINC FINGER CCCH TYPE DOMAIN CONTAINING PROTEIN"/>
    <property type="match status" value="1"/>
</dbReference>
<reference evidence="9" key="1">
    <citation type="submission" date="2021-02" db="EMBL/GenBank/DDBJ databases">
        <authorList>
            <person name="Nowell W R."/>
        </authorList>
    </citation>
    <scope>NUCLEOTIDE SEQUENCE</scope>
</reference>
<evidence type="ECO:0000256" key="2">
    <source>
        <dbReference type="ARBA" id="ARBA00022676"/>
    </source>
</evidence>
<dbReference type="GO" id="GO:0016757">
    <property type="term" value="F:glycosyltransferase activity"/>
    <property type="evidence" value="ECO:0007669"/>
    <property type="project" value="UniProtKB-KW"/>
</dbReference>
<keyword evidence="2" id="KW-0328">Glycosyltransferase</keyword>
<sequence length="410" mass="47501">MHAELKEDIRLLKHPPCTAVEKNDCDQQTNDSTNDNTLLDNDDESAQKISLTLENEHHALDEDLDDTNGLENYLSLFYERYSSLGANLFLGTLDTALANSLYSTNNPCPLVIYLHNDTSGRSKVFCSQILCSELILNYLANYCIFWACDLATNTNYEESITLFETHFGLLISQKIQSMTLDHYPLLLCLTFQYGQVQILDIIQGSSSEEEVLTILVQARESFEERYEVRVDTRFLYDDCCKNMLNDRASEDQSFEFKQFTCKMPDNWSQTETNADFRFQVTPDSTEYISVERKFNETLTSNYYSLYSTKRTRSHNLKIIRLERIQNLLWFDKYMTVKNEFDRRLIKETEKCLYHGCSQGAAHTIIEQCFDANLIGKHGTALLPTGRENLEVDLLCTEQLAKYFLQHPEIL</sequence>
<gene>
    <name evidence="9" type="ORF">GPM918_LOCUS16896</name>
    <name evidence="8" type="ORF">OVA965_LOCUS9361</name>
    <name evidence="11" type="ORF">SRO942_LOCUS16895</name>
    <name evidence="10" type="ORF">TMI583_LOCUS9357</name>
</gene>
<dbReference type="GO" id="GO:0005634">
    <property type="term" value="C:nucleus"/>
    <property type="evidence" value="ECO:0007669"/>
    <property type="project" value="UniProtKB-SubCell"/>
</dbReference>
<proteinExistence type="predicted"/>
<dbReference type="InterPro" id="IPR049483">
    <property type="entry name" value="FAF1_2-like_UAS"/>
</dbReference>
<evidence type="ECO:0000313" key="12">
    <source>
        <dbReference type="Proteomes" id="UP000663829"/>
    </source>
</evidence>
<dbReference type="Proteomes" id="UP000681722">
    <property type="component" value="Unassembled WGS sequence"/>
</dbReference>
<dbReference type="SUPFAM" id="SSF56399">
    <property type="entry name" value="ADP-ribosylation"/>
    <property type="match status" value="1"/>
</dbReference>
<evidence type="ECO:0000259" key="7">
    <source>
        <dbReference type="SMART" id="SM00594"/>
    </source>
</evidence>
<dbReference type="AlphaFoldDB" id="A0A814LDT3"/>
<dbReference type="Pfam" id="PF21021">
    <property type="entry name" value="FAF1"/>
    <property type="match status" value="1"/>
</dbReference>
<evidence type="ECO:0000313" key="11">
    <source>
        <dbReference type="EMBL" id="CAF3831382.1"/>
    </source>
</evidence>
<organism evidence="9 12">
    <name type="scientific">Didymodactylos carnosus</name>
    <dbReference type="NCBI Taxonomy" id="1234261"/>
    <lineage>
        <taxon>Eukaryota</taxon>
        <taxon>Metazoa</taxon>
        <taxon>Spiralia</taxon>
        <taxon>Gnathifera</taxon>
        <taxon>Rotifera</taxon>
        <taxon>Eurotatoria</taxon>
        <taxon>Bdelloidea</taxon>
        <taxon>Philodinida</taxon>
        <taxon>Philodinidae</taxon>
        <taxon>Didymodactylos</taxon>
    </lineage>
</organism>
<feature type="region of interest" description="Disordered" evidence="6">
    <location>
        <begin position="22"/>
        <end position="41"/>
    </location>
</feature>
<evidence type="ECO:0000256" key="5">
    <source>
        <dbReference type="ARBA" id="ARBA00023242"/>
    </source>
</evidence>
<dbReference type="SUPFAM" id="SSF52833">
    <property type="entry name" value="Thioredoxin-like"/>
    <property type="match status" value="1"/>
</dbReference>
<protein>
    <recommendedName>
        <fullName evidence="7">UAS domain-containing protein</fullName>
    </recommendedName>
</protein>
<feature type="compositionally biased region" description="Low complexity" evidence="6">
    <location>
        <begin position="26"/>
        <end position="39"/>
    </location>
</feature>
<evidence type="ECO:0000256" key="4">
    <source>
        <dbReference type="ARBA" id="ARBA00023027"/>
    </source>
</evidence>
<evidence type="ECO:0000256" key="1">
    <source>
        <dbReference type="ARBA" id="ARBA00004123"/>
    </source>
</evidence>
<keyword evidence="3" id="KW-0808">Transferase</keyword>
<dbReference type="Proteomes" id="UP000663829">
    <property type="component" value="Unassembled WGS sequence"/>
</dbReference>
<dbReference type="GO" id="GO:0005737">
    <property type="term" value="C:cytoplasm"/>
    <property type="evidence" value="ECO:0007669"/>
    <property type="project" value="TreeGrafter"/>
</dbReference>
<accession>A0A814LDT3</accession>
<dbReference type="EMBL" id="CAJOBA010003300">
    <property type="protein sequence ID" value="CAF3677291.1"/>
    <property type="molecule type" value="Genomic_DNA"/>
</dbReference>
<evidence type="ECO:0000256" key="6">
    <source>
        <dbReference type="SAM" id="MobiDB-lite"/>
    </source>
</evidence>
<evidence type="ECO:0000313" key="8">
    <source>
        <dbReference type="EMBL" id="CAF0895758.1"/>
    </source>
</evidence>
<dbReference type="InterPro" id="IPR006577">
    <property type="entry name" value="UAS"/>
</dbReference>
<dbReference type="Gene3D" id="3.40.30.10">
    <property type="entry name" value="Glutaredoxin"/>
    <property type="match status" value="1"/>
</dbReference>
<feature type="domain" description="UAS" evidence="7">
    <location>
        <begin position="72"/>
        <end position="216"/>
    </location>
</feature>
<keyword evidence="5" id="KW-0539">Nucleus</keyword>
<dbReference type="InterPro" id="IPR052056">
    <property type="entry name" value="Mono-ARTD/PARP"/>
</dbReference>
<dbReference type="OrthoDB" id="6133115at2759"/>
<dbReference type="GO" id="GO:0003714">
    <property type="term" value="F:transcription corepressor activity"/>
    <property type="evidence" value="ECO:0007669"/>
    <property type="project" value="TreeGrafter"/>
</dbReference>
<comment type="caution">
    <text evidence="9">The sequence shown here is derived from an EMBL/GenBank/DDBJ whole genome shotgun (WGS) entry which is preliminary data.</text>
</comment>
<dbReference type="SMART" id="SM00594">
    <property type="entry name" value="UAS"/>
    <property type="match status" value="1"/>
</dbReference>
<dbReference type="InterPro" id="IPR036249">
    <property type="entry name" value="Thioredoxin-like_sf"/>
</dbReference>
<evidence type="ECO:0000256" key="3">
    <source>
        <dbReference type="ARBA" id="ARBA00022679"/>
    </source>
</evidence>
<evidence type="ECO:0000313" key="10">
    <source>
        <dbReference type="EMBL" id="CAF3677291.1"/>
    </source>
</evidence>
<dbReference type="EMBL" id="CAJNOQ010004522">
    <property type="protein sequence ID" value="CAF1063337.1"/>
    <property type="molecule type" value="Genomic_DNA"/>
</dbReference>
<keyword evidence="4" id="KW-0520">NAD</keyword>
<comment type="subcellular location">
    <subcellularLocation>
        <location evidence="1">Nucleus</location>
    </subcellularLocation>
</comment>